<evidence type="ECO:0000313" key="2">
    <source>
        <dbReference type="Proteomes" id="UP001283109"/>
    </source>
</evidence>
<protein>
    <submittedName>
        <fullName evidence="1">Uncharacterized protein</fullName>
    </submittedName>
</protein>
<dbReference type="RefSeq" id="WP_318353117.1">
    <property type="nucleotide sequence ID" value="NZ_JAWQEV010000002.1"/>
</dbReference>
<evidence type="ECO:0000313" key="1">
    <source>
        <dbReference type="EMBL" id="MDW4572592.1"/>
    </source>
</evidence>
<comment type="caution">
    <text evidence="1">The sequence shown here is derived from an EMBL/GenBank/DDBJ whole genome shotgun (WGS) entry which is preliminary data.</text>
</comment>
<gene>
    <name evidence="1" type="ORF">R8Z58_07340</name>
</gene>
<reference evidence="1 2" key="1">
    <citation type="submission" date="2023-11" db="EMBL/GenBank/DDBJ databases">
        <title>Draft genome sequence of Microbacterium arthrosphaerae JCM 30492.</title>
        <authorList>
            <person name="Zhang G."/>
            <person name="Ding Y."/>
        </authorList>
    </citation>
    <scope>NUCLEOTIDE SEQUENCE [LARGE SCALE GENOMIC DNA]</scope>
    <source>
        <strain evidence="1 2">JCM 30492</strain>
    </source>
</reference>
<sequence>MLAIIPDPADTQSGVAAKALDVWLAYELRRAGFEPDAVWPRAKHPRVIPTDISALLDSLRPRKDADSLRARLEGPNPPAGIVSANANILGLNYIKQVDVVMSSWATGPEILISTKRMDAAFGKNAANRIEEANGDAKNLRGRHPMAALGFAFGLRSTAFTEDASSAQWLVDQLQKLNRETDAYDAVGLIVPDYQVPGWVTEHDSLRPEPGELDPLDEPGADDVEPEPAEIPLLDLRLGSLPKVTVRDDLTPDDLSPATFLASIVNYVLDASPITMHPEARRRAGRPFIEPRARG</sequence>
<keyword evidence="2" id="KW-1185">Reference proteome</keyword>
<organism evidence="1 2">
    <name type="scientific">Microbacterium arthrosphaerae</name>
    <dbReference type="NCBI Taxonomy" id="792652"/>
    <lineage>
        <taxon>Bacteria</taxon>
        <taxon>Bacillati</taxon>
        <taxon>Actinomycetota</taxon>
        <taxon>Actinomycetes</taxon>
        <taxon>Micrococcales</taxon>
        <taxon>Microbacteriaceae</taxon>
        <taxon>Microbacterium</taxon>
    </lineage>
</organism>
<accession>A0ABU4GZU7</accession>
<dbReference type="Proteomes" id="UP001283109">
    <property type="component" value="Unassembled WGS sequence"/>
</dbReference>
<dbReference type="EMBL" id="JAWQEV010000002">
    <property type="protein sequence ID" value="MDW4572592.1"/>
    <property type="molecule type" value="Genomic_DNA"/>
</dbReference>
<name>A0ABU4GZU7_9MICO</name>
<proteinExistence type="predicted"/>